<dbReference type="GO" id="GO:0071590">
    <property type="term" value="P:nicotinamide riboside biosynthetic process"/>
    <property type="evidence" value="ECO:0007669"/>
    <property type="project" value="TreeGrafter"/>
</dbReference>
<evidence type="ECO:0000256" key="4">
    <source>
        <dbReference type="ARBA" id="ARBA00015544"/>
    </source>
</evidence>
<dbReference type="GO" id="GO:0008253">
    <property type="term" value="F:5'-nucleotidase activity"/>
    <property type="evidence" value="ECO:0007669"/>
    <property type="project" value="InterPro"/>
</dbReference>
<accession>A0AAV5RDW5</accession>
<dbReference type="EMBL" id="BTGB01000009">
    <property type="protein sequence ID" value="GMM48784.1"/>
    <property type="molecule type" value="Genomic_DNA"/>
</dbReference>
<dbReference type="GO" id="GO:0006190">
    <property type="term" value="P:inosine salvage"/>
    <property type="evidence" value="ECO:0007669"/>
    <property type="project" value="InterPro"/>
</dbReference>
<comment type="catalytic activity">
    <reaction evidence="11">
        <text>IMP + H2O = inosine + phosphate</text>
        <dbReference type="Rhea" id="RHEA:27718"/>
        <dbReference type="ChEBI" id="CHEBI:15377"/>
        <dbReference type="ChEBI" id="CHEBI:17596"/>
        <dbReference type="ChEBI" id="CHEBI:43474"/>
        <dbReference type="ChEBI" id="CHEBI:58053"/>
        <dbReference type="EC" id="3.1.3.99"/>
    </reaction>
</comment>
<dbReference type="PANTHER" id="PTHR28213:SF1">
    <property type="entry name" value="IMP-SPECIFIC 5'-NUCLEOTIDASE 1"/>
    <property type="match status" value="1"/>
</dbReference>
<comment type="function">
    <text evidence="12">IMP-specific 5'-nucleotidase involved in IMP (inositol monophosphate) degradation.</text>
</comment>
<evidence type="ECO:0000256" key="8">
    <source>
        <dbReference type="ARBA" id="ARBA00022840"/>
    </source>
</evidence>
<dbReference type="GO" id="GO:0071592">
    <property type="term" value="P:nicotinic acid riboside biosynthetic process"/>
    <property type="evidence" value="ECO:0007669"/>
    <property type="project" value="TreeGrafter"/>
</dbReference>
<evidence type="ECO:0000256" key="10">
    <source>
        <dbReference type="ARBA" id="ARBA00023080"/>
    </source>
</evidence>
<proteinExistence type="inferred from homology"/>
<keyword evidence="8" id="KW-0067">ATP-binding</keyword>
<protein>
    <recommendedName>
        <fullName evidence="4 12">IMP-specific 5'-nucleotidase 1</fullName>
        <ecNumber evidence="12">3.1.3.-</ecNumber>
    </recommendedName>
</protein>
<dbReference type="Proteomes" id="UP001378960">
    <property type="component" value="Unassembled WGS sequence"/>
</dbReference>
<comment type="similarity">
    <text evidence="2 12">Belongs to the ISN1 family.</text>
</comment>
<name>A0AAV5RDW5_PICKL</name>
<dbReference type="GO" id="GO:0009117">
    <property type="term" value="P:nucleotide metabolic process"/>
    <property type="evidence" value="ECO:0007669"/>
    <property type="project" value="UniProtKB-KW"/>
</dbReference>
<dbReference type="SUPFAM" id="SSF56784">
    <property type="entry name" value="HAD-like"/>
    <property type="match status" value="1"/>
</dbReference>
<keyword evidence="10 12" id="KW-0546">Nucleotide metabolism</keyword>
<keyword evidence="14" id="KW-1185">Reference proteome</keyword>
<dbReference type="InterPro" id="IPR036412">
    <property type="entry name" value="HAD-like_sf"/>
</dbReference>
<keyword evidence="7 12" id="KW-0378">Hydrolase</keyword>
<dbReference type="PANTHER" id="PTHR28213">
    <property type="entry name" value="IMP-SPECIFIC 5'-NUCLEOTIDASE 1"/>
    <property type="match status" value="1"/>
</dbReference>
<comment type="cofactor">
    <cofactor evidence="1 12">
        <name>Mg(2+)</name>
        <dbReference type="ChEBI" id="CHEBI:18420"/>
    </cofactor>
</comment>
<evidence type="ECO:0000256" key="12">
    <source>
        <dbReference type="PIRNR" id="PIRNR028836"/>
    </source>
</evidence>
<gene>
    <name evidence="13" type="ORF">DAPK24_053820</name>
</gene>
<evidence type="ECO:0000256" key="2">
    <source>
        <dbReference type="ARBA" id="ARBA00005307"/>
    </source>
</evidence>
<dbReference type="InterPro" id="IPR009453">
    <property type="entry name" value="ISN1"/>
</dbReference>
<evidence type="ECO:0000256" key="3">
    <source>
        <dbReference type="ARBA" id="ARBA00011881"/>
    </source>
</evidence>
<reference evidence="13 14" key="1">
    <citation type="journal article" date="2023" name="Elife">
        <title>Identification of key yeast species and microbe-microbe interactions impacting larval growth of Drosophila in the wild.</title>
        <authorList>
            <person name="Mure A."/>
            <person name="Sugiura Y."/>
            <person name="Maeda R."/>
            <person name="Honda K."/>
            <person name="Sakurai N."/>
            <person name="Takahashi Y."/>
            <person name="Watada M."/>
            <person name="Katoh T."/>
            <person name="Gotoh A."/>
            <person name="Gotoh Y."/>
            <person name="Taniguchi I."/>
            <person name="Nakamura K."/>
            <person name="Hayashi T."/>
            <person name="Katayama T."/>
            <person name="Uemura T."/>
            <person name="Hattori Y."/>
        </authorList>
    </citation>
    <scope>NUCLEOTIDE SEQUENCE [LARGE SCALE GENOMIC DNA]</scope>
    <source>
        <strain evidence="13 14">PK-24</strain>
    </source>
</reference>
<evidence type="ECO:0000256" key="11">
    <source>
        <dbReference type="ARBA" id="ARBA00047413"/>
    </source>
</evidence>
<evidence type="ECO:0000256" key="1">
    <source>
        <dbReference type="ARBA" id="ARBA00001946"/>
    </source>
</evidence>
<dbReference type="PIRSF" id="PIRSF028836">
    <property type="entry name" value="ISN1"/>
    <property type="match status" value="1"/>
</dbReference>
<keyword evidence="6" id="KW-0547">Nucleotide-binding</keyword>
<evidence type="ECO:0000313" key="13">
    <source>
        <dbReference type="EMBL" id="GMM48784.1"/>
    </source>
</evidence>
<evidence type="ECO:0000256" key="6">
    <source>
        <dbReference type="ARBA" id="ARBA00022741"/>
    </source>
</evidence>
<dbReference type="AlphaFoldDB" id="A0AAV5RDW5"/>
<dbReference type="GO" id="GO:0005524">
    <property type="term" value="F:ATP binding"/>
    <property type="evidence" value="ECO:0007669"/>
    <property type="project" value="UniProtKB-KW"/>
</dbReference>
<comment type="caution">
    <text evidence="13">The sequence shown here is derived from an EMBL/GenBank/DDBJ whole genome shotgun (WGS) entry which is preliminary data.</text>
</comment>
<dbReference type="EC" id="3.1.3.-" evidence="12"/>
<keyword evidence="5" id="KW-0479">Metal-binding</keyword>
<evidence type="ECO:0000313" key="14">
    <source>
        <dbReference type="Proteomes" id="UP001378960"/>
    </source>
</evidence>
<comment type="subunit">
    <text evidence="3 12">Homotetramer.</text>
</comment>
<keyword evidence="9 12" id="KW-0460">Magnesium</keyword>
<evidence type="ECO:0000256" key="9">
    <source>
        <dbReference type="ARBA" id="ARBA00022842"/>
    </source>
</evidence>
<evidence type="ECO:0000256" key="7">
    <source>
        <dbReference type="ARBA" id="ARBA00022801"/>
    </source>
</evidence>
<organism evidence="13 14">
    <name type="scientific">Pichia kluyveri</name>
    <name type="common">Yeast</name>
    <dbReference type="NCBI Taxonomy" id="36015"/>
    <lineage>
        <taxon>Eukaryota</taxon>
        <taxon>Fungi</taxon>
        <taxon>Dikarya</taxon>
        <taxon>Ascomycota</taxon>
        <taxon>Saccharomycotina</taxon>
        <taxon>Pichiomycetes</taxon>
        <taxon>Pichiales</taxon>
        <taxon>Pichiaceae</taxon>
        <taxon>Pichia</taxon>
    </lineage>
</organism>
<dbReference type="GO" id="GO:0000287">
    <property type="term" value="F:magnesium ion binding"/>
    <property type="evidence" value="ECO:0007669"/>
    <property type="project" value="InterPro"/>
</dbReference>
<dbReference type="Pfam" id="PF06437">
    <property type="entry name" value="ISN1"/>
    <property type="match status" value="1"/>
</dbReference>
<evidence type="ECO:0000256" key="5">
    <source>
        <dbReference type="ARBA" id="ARBA00022723"/>
    </source>
</evidence>
<sequence length="405" mass="46392">MSSRYRVDYHLKEHRRDEFITWIKALVSTPFVLNTIESINNNNNNNTVNRYCEILQDIEMLIIDHINNPKSSKLSKLVPSIGKFFTVLPLVDAFKIQDNRRCISKRKFVAPSFNDIRQILNTAQLIALKDNLKLITFDGDITLYEDGNNLEGNSPILKYLLELLKMGVVIGIVTAAGYNQSNKYYERLFGLIDGIKESEELSLKQKENLLVIGGESNYLLRYNNEISGLQMESSKDWLLDEMKLWDDKEIERILSFGYGLLKEFTELLNINDKILIIVKERAVGIIPRDGIKLEREILEEIVLRIDKSLREKFQDSNINWCAFNGGRDVWIDIGDKSLGVRILQNFVNKEVGEIIINESNTLHVGDQFASLGNNDYASRTAAATAWVASPSETEILLNDLVDYMM</sequence>